<dbReference type="Gene3D" id="3.40.50.300">
    <property type="entry name" value="P-loop containing nucleotide triphosphate hydrolases"/>
    <property type="match status" value="1"/>
</dbReference>
<keyword evidence="7" id="KW-1185">Reference proteome</keyword>
<dbReference type="GO" id="GO:0016887">
    <property type="term" value="F:ATP hydrolysis activity"/>
    <property type="evidence" value="ECO:0007669"/>
    <property type="project" value="InterPro"/>
</dbReference>
<dbReference type="SUPFAM" id="SSF52540">
    <property type="entry name" value="P-loop containing nucleoside triphosphate hydrolases"/>
    <property type="match status" value="1"/>
</dbReference>
<dbReference type="Pfam" id="PF00005">
    <property type="entry name" value="ABC_tran"/>
    <property type="match status" value="1"/>
</dbReference>
<dbReference type="EMBL" id="JAEEGA010000017">
    <property type="protein sequence ID" value="MBP1043544.1"/>
    <property type="molecule type" value="Genomic_DNA"/>
</dbReference>
<proteinExistence type="inferred from homology"/>
<sequence length="303" mass="33830">METIVNLTNISKNYGKEKALATINLSISKGAIYGLVGQNGAGKSTILRLIAGQSAPSSGNIQLFGTLNSAAARRRIGSLIEQPAFFPNLSGYDNLEYYRIQRGIPEKERVADVIHDLGLSHYADKKFQHYSIGNQQRLGIALALLSNPDFLILDEPINGLDPFGIAEIRRLLLNLNQRKHLTILLSSHILPELEHLINQVGFLHQGKLIEELSMAELQAKCQGHIELKTTRPEETLAILEEKLNISHYQLLPDKTIHIFKAQKWIPIIIKALNDDQLQILSIAEKSQTLEDYFLEMIGGAQND</sequence>
<dbReference type="PROSITE" id="PS50893">
    <property type="entry name" value="ABC_TRANSPORTER_2"/>
    <property type="match status" value="1"/>
</dbReference>
<comment type="similarity">
    <text evidence="1">Belongs to the ABC transporter superfamily.</text>
</comment>
<evidence type="ECO:0000259" key="5">
    <source>
        <dbReference type="PROSITE" id="PS50893"/>
    </source>
</evidence>
<keyword evidence="4 6" id="KW-0067">ATP-binding</keyword>
<dbReference type="PANTHER" id="PTHR43335">
    <property type="entry name" value="ABC TRANSPORTER, ATP-BINDING PROTEIN"/>
    <property type="match status" value="1"/>
</dbReference>
<dbReference type="InterPro" id="IPR003593">
    <property type="entry name" value="AAA+_ATPase"/>
</dbReference>
<dbReference type="InterPro" id="IPR003439">
    <property type="entry name" value="ABC_transporter-like_ATP-bd"/>
</dbReference>
<evidence type="ECO:0000256" key="3">
    <source>
        <dbReference type="ARBA" id="ARBA00022741"/>
    </source>
</evidence>
<evidence type="ECO:0000313" key="6">
    <source>
        <dbReference type="EMBL" id="MBP1043544.1"/>
    </source>
</evidence>
<keyword evidence="2" id="KW-0813">Transport</keyword>
<gene>
    <name evidence="6" type="ORF">I6N95_21185</name>
</gene>
<evidence type="ECO:0000313" key="7">
    <source>
        <dbReference type="Proteomes" id="UP000674938"/>
    </source>
</evidence>
<dbReference type="InterPro" id="IPR027417">
    <property type="entry name" value="P-loop_NTPase"/>
</dbReference>
<evidence type="ECO:0000256" key="4">
    <source>
        <dbReference type="ARBA" id="ARBA00022840"/>
    </source>
</evidence>
<protein>
    <submittedName>
        <fullName evidence="6">ABC transporter ATP-binding protein</fullName>
    </submittedName>
</protein>
<feature type="domain" description="ABC transporter" evidence="5">
    <location>
        <begin position="5"/>
        <end position="230"/>
    </location>
</feature>
<comment type="caution">
    <text evidence="6">The sequence shown here is derived from an EMBL/GenBank/DDBJ whole genome shotgun (WGS) entry which is preliminary data.</text>
</comment>
<dbReference type="PANTHER" id="PTHR43335:SF8">
    <property type="entry name" value="ABC TRANSPORTER, ATP-BINDING PROTEIN"/>
    <property type="match status" value="1"/>
</dbReference>
<dbReference type="GO" id="GO:0005524">
    <property type="term" value="F:ATP binding"/>
    <property type="evidence" value="ECO:0007669"/>
    <property type="project" value="UniProtKB-KW"/>
</dbReference>
<accession>A0A940SX00</accession>
<dbReference type="RefSeq" id="WP_209531354.1">
    <property type="nucleotide sequence ID" value="NZ_JAEEGA010000017.1"/>
</dbReference>
<organism evidence="6 7">
    <name type="scientific">Vagococcus allomyrinae</name>
    <dbReference type="NCBI Taxonomy" id="2794353"/>
    <lineage>
        <taxon>Bacteria</taxon>
        <taxon>Bacillati</taxon>
        <taxon>Bacillota</taxon>
        <taxon>Bacilli</taxon>
        <taxon>Lactobacillales</taxon>
        <taxon>Enterococcaceae</taxon>
        <taxon>Vagococcus</taxon>
    </lineage>
</organism>
<evidence type="ECO:0000256" key="2">
    <source>
        <dbReference type="ARBA" id="ARBA00022448"/>
    </source>
</evidence>
<evidence type="ECO:0000256" key="1">
    <source>
        <dbReference type="ARBA" id="ARBA00005417"/>
    </source>
</evidence>
<dbReference type="AlphaFoldDB" id="A0A940SX00"/>
<dbReference type="Proteomes" id="UP000674938">
    <property type="component" value="Unassembled WGS sequence"/>
</dbReference>
<reference evidence="6" key="1">
    <citation type="submission" date="2020-12" db="EMBL/GenBank/DDBJ databases">
        <title>Vagococcus allomyrinae sp. nov. and Enterococcus lavae sp. nov., isolated from the larvae of Allomyrina dichotoma.</title>
        <authorList>
            <person name="Lee S.D."/>
        </authorList>
    </citation>
    <scope>NUCLEOTIDE SEQUENCE</scope>
    <source>
        <strain evidence="6">BWB3-3</strain>
    </source>
</reference>
<name>A0A940SX00_9ENTE</name>
<dbReference type="SMART" id="SM00382">
    <property type="entry name" value="AAA"/>
    <property type="match status" value="1"/>
</dbReference>
<keyword evidence="3" id="KW-0547">Nucleotide-binding</keyword>